<dbReference type="RefSeq" id="WP_076658627.1">
    <property type="nucleotide sequence ID" value="NZ_FTPR01000001.1"/>
</dbReference>
<dbReference type="OrthoDB" id="7570189at2"/>
<reference evidence="2" key="1">
    <citation type="submission" date="2017-01" db="EMBL/GenBank/DDBJ databases">
        <authorList>
            <person name="Varghese N."/>
            <person name="Submissions S."/>
        </authorList>
    </citation>
    <scope>NUCLEOTIDE SEQUENCE [LARGE SCALE GENOMIC DNA]</scope>
    <source>
        <strain evidence="2">DSM 29591</strain>
    </source>
</reference>
<dbReference type="Proteomes" id="UP000186997">
    <property type="component" value="Unassembled WGS sequence"/>
</dbReference>
<dbReference type="InterPro" id="IPR008767">
    <property type="entry name" value="Phage_SPP1_head-tail_adaptor"/>
</dbReference>
<dbReference type="Gene3D" id="2.40.10.270">
    <property type="entry name" value="Bacteriophage SPP1 head-tail adaptor protein"/>
    <property type="match status" value="1"/>
</dbReference>
<organism evidence="1 2">
    <name type="scientific">Yoonia rosea</name>
    <dbReference type="NCBI Taxonomy" id="287098"/>
    <lineage>
        <taxon>Bacteria</taxon>
        <taxon>Pseudomonadati</taxon>
        <taxon>Pseudomonadota</taxon>
        <taxon>Alphaproteobacteria</taxon>
        <taxon>Rhodobacterales</taxon>
        <taxon>Paracoccaceae</taxon>
        <taxon>Yoonia</taxon>
    </lineage>
</organism>
<protein>
    <submittedName>
        <fullName evidence="1">Head-tail adaptor</fullName>
    </submittedName>
</protein>
<evidence type="ECO:0000313" key="2">
    <source>
        <dbReference type="Proteomes" id="UP000186997"/>
    </source>
</evidence>
<name>A0A1R3WQ62_9RHOB</name>
<dbReference type="STRING" id="287098.SAMN05421665_1043"/>
<dbReference type="AlphaFoldDB" id="A0A1R3WQ62"/>
<sequence length="112" mass="11980">MNAPQLNRALVLEAPMKIADGAGGYARQWEPLGVLWAELKAGAGREKAETAATLSRVPYRITVRAAPFGAPSRPVAGQRLRDGARIFNIHAVAERDTGGAYLTCHAEEEVSP</sequence>
<gene>
    <name evidence="1" type="ORF">SAMN05421665_1043</name>
</gene>
<evidence type="ECO:0000313" key="1">
    <source>
        <dbReference type="EMBL" id="SIT80034.1"/>
    </source>
</evidence>
<dbReference type="Pfam" id="PF05521">
    <property type="entry name" value="Phage_HCP"/>
    <property type="match status" value="1"/>
</dbReference>
<dbReference type="EMBL" id="FTPR01000001">
    <property type="protein sequence ID" value="SIT80034.1"/>
    <property type="molecule type" value="Genomic_DNA"/>
</dbReference>
<proteinExistence type="predicted"/>
<accession>A0A1R3WQ62</accession>
<dbReference type="InterPro" id="IPR038666">
    <property type="entry name" value="SSP1_head-tail_sf"/>
</dbReference>
<keyword evidence="2" id="KW-1185">Reference proteome</keyword>